<dbReference type="GeneID" id="29942843"/>
<dbReference type="eggNOG" id="COG0456">
    <property type="taxonomic scope" value="Bacteria"/>
</dbReference>
<accession>A0A2T3KDG5</accession>
<dbReference type="InterPro" id="IPR016181">
    <property type="entry name" value="Acyl_CoA_acyltransferase"/>
</dbReference>
<dbReference type="GO" id="GO:0016747">
    <property type="term" value="F:acyltransferase activity, transferring groups other than amino-acyl groups"/>
    <property type="evidence" value="ECO:0007669"/>
    <property type="project" value="InterPro"/>
</dbReference>
<dbReference type="SUPFAM" id="SSF55729">
    <property type="entry name" value="Acyl-CoA N-acyltransferases (Nat)"/>
    <property type="match status" value="1"/>
</dbReference>
<evidence type="ECO:0000313" key="1">
    <source>
        <dbReference type="EMBL" id="PSU94518.1"/>
    </source>
</evidence>
<comment type="caution">
    <text evidence="1">The sequence shown here is derived from an EMBL/GenBank/DDBJ whole genome shotgun (WGS) entry which is preliminary data.</text>
</comment>
<dbReference type="EMBL" id="PYNF01000023">
    <property type="protein sequence ID" value="PSU94518.1"/>
    <property type="molecule type" value="Genomic_DNA"/>
</dbReference>
<dbReference type="CDD" id="cd04301">
    <property type="entry name" value="NAT_SF"/>
    <property type="match status" value="1"/>
</dbReference>
<gene>
    <name evidence="1" type="ORF">C9J27_19375</name>
</gene>
<proteinExistence type="predicted"/>
<dbReference type="PROSITE" id="PS51186">
    <property type="entry name" value="GNAT"/>
    <property type="match status" value="1"/>
</dbReference>
<organism evidence="1 2">
    <name type="scientific">Photobacterium kishitanii</name>
    <dbReference type="NCBI Taxonomy" id="318456"/>
    <lineage>
        <taxon>Bacteria</taxon>
        <taxon>Pseudomonadati</taxon>
        <taxon>Pseudomonadota</taxon>
        <taxon>Gammaproteobacteria</taxon>
        <taxon>Vibrionales</taxon>
        <taxon>Vibrionaceae</taxon>
        <taxon>Photobacterium</taxon>
    </lineage>
</organism>
<dbReference type="InterPro" id="IPR000182">
    <property type="entry name" value="GNAT_dom"/>
</dbReference>
<accession>A0A0B7JF50</accession>
<keyword evidence="1" id="KW-0808">Transferase</keyword>
<sequence>MSQIHYQQLNPIRLPIINKLYKDFYPAGKAKRDEVLWVGESQQGVICCVRFKNIGELQLLTGMLVKPEYRGQKIATQLLQHAIPQINQKPCYCFAFKELEALYQHAGFITLEPQQLPHDLQQRFERYCNSGKKLIPMHYLAQP</sequence>
<reference evidence="1 2" key="1">
    <citation type="submission" date="2018-01" db="EMBL/GenBank/DDBJ databases">
        <title>Whole genome sequencing of Histamine producing bacteria.</title>
        <authorList>
            <person name="Butler K."/>
        </authorList>
    </citation>
    <scope>NUCLEOTIDE SEQUENCE [LARGE SCALE GENOMIC DNA]</scope>
    <source>
        <strain evidence="1 2">FS-7.2</strain>
    </source>
</reference>
<name>A0A0B7JF50_9GAMM</name>
<protein>
    <submittedName>
        <fullName evidence="1">N-acetyltransferase</fullName>
    </submittedName>
</protein>
<dbReference type="RefSeq" id="WP_036788977.1">
    <property type="nucleotide sequence ID" value="NZ_LN794352.1"/>
</dbReference>
<dbReference type="Pfam" id="PF13508">
    <property type="entry name" value="Acetyltransf_7"/>
    <property type="match status" value="1"/>
</dbReference>
<dbReference type="AlphaFoldDB" id="A0A0B7JF50"/>
<dbReference type="Proteomes" id="UP000241426">
    <property type="component" value="Unassembled WGS sequence"/>
</dbReference>
<evidence type="ECO:0000313" key="2">
    <source>
        <dbReference type="Proteomes" id="UP000241426"/>
    </source>
</evidence>
<dbReference type="Gene3D" id="3.40.630.30">
    <property type="match status" value="1"/>
</dbReference>